<protein>
    <recommendedName>
        <fullName evidence="3">Integrase catalytic domain-containing protein</fullName>
    </recommendedName>
</protein>
<organism evidence="1 2">
    <name type="scientific">Paraburkholderia phytofirmans OLGA172</name>
    <dbReference type="NCBI Taxonomy" id="1417228"/>
    <lineage>
        <taxon>Bacteria</taxon>
        <taxon>Pseudomonadati</taxon>
        <taxon>Pseudomonadota</taxon>
        <taxon>Betaproteobacteria</taxon>
        <taxon>Burkholderiales</taxon>
        <taxon>Burkholderiaceae</taxon>
        <taxon>Paraburkholderia</taxon>
    </lineage>
</organism>
<name>A0A160FJG1_9BURK</name>
<gene>
    <name evidence="1" type="ORF">AYM40_06545</name>
</gene>
<keyword evidence="2" id="KW-1185">Reference proteome</keyword>
<evidence type="ECO:0000313" key="1">
    <source>
        <dbReference type="EMBL" id="ANB72066.1"/>
    </source>
</evidence>
<evidence type="ECO:0008006" key="3">
    <source>
        <dbReference type="Google" id="ProtNLM"/>
    </source>
</evidence>
<dbReference type="AlphaFoldDB" id="A0A160FJG1"/>
<evidence type="ECO:0000313" key="2">
    <source>
        <dbReference type="Proteomes" id="UP000076852"/>
    </source>
</evidence>
<proteinExistence type="predicted"/>
<dbReference type="KEGG" id="buz:AYM40_06545"/>
<sequence length="64" mass="6734">MHDAESAELAALLMRRASLAEELAGRPLVLHSDNGSPMKGATMLATLENKGVVKSGSIPSECNR</sequence>
<dbReference type="Proteomes" id="UP000076852">
    <property type="component" value="Chromosome 1"/>
</dbReference>
<dbReference type="STRING" id="1804984.AYM40_06545"/>
<dbReference type="SUPFAM" id="SSF53098">
    <property type="entry name" value="Ribonuclease H-like"/>
    <property type="match status" value="1"/>
</dbReference>
<dbReference type="InterPro" id="IPR012337">
    <property type="entry name" value="RNaseH-like_sf"/>
</dbReference>
<dbReference type="OrthoDB" id="9775203at2"/>
<reference evidence="1 2" key="1">
    <citation type="journal article" date="2016" name="Gene">
        <title>PacBio SMRT assembly of a complex multi-replicon genome reveals chlorocatechol degradative operon in a region of genome plasticity.</title>
        <authorList>
            <person name="Ricker N."/>
            <person name="Shen S.Y."/>
            <person name="Goordial J."/>
            <person name="Jin S."/>
            <person name="Fulthorpe R.R."/>
        </authorList>
    </citation>
    <scope>NUCLEOTIDE SEQUENCE [LARGE SCALE GENOMIC DNA]</scope>
    <source>
        <strain evidence="1 2">OLGA172</strain>
    </source>
</reference>
<accession>A0A160FJG1</accession>
<dbReference type="EMBL" id="CP014578">
    <property type="protein sequence ID" value="ANB72066.1"/>
    <property type="molecule type" value="Genomic_DNA"/>
</dbReference>